<organism evidence="3 4">
    <name type="scientific">Halorubrum yunnanense</name>
    <dbReference type="NCBI Taxonomy" id="1526162"/>
    <lineage>
        <taxon>Archaea</taxon>
        <taxon>Methanobacteriati</taxon>
        <taxon>Methanobacteriota</taxon>
        <taxon>Stenosarchaea group</taxon>
        <taxon>Halobacteria</taxon>
        <taxon>Halobacteriales</taxon>
        <taxon>Haloferacaceae</taxon>
        <taxon>Halorubrum</taxon>
    </lineage>
</organism>
<keyword evidence="1" id="KW-0472">Membrane</keyword>
<protein>
    <submittedName>
        <fullName evidence="3">Type IV pilin</fullName>
    </submittedName>
</protein>
<reference evidence="3 4" key="1">
    <citation type="journal article" date="2019" name="Int. J. Syst. Evol. Microbiol.">
        <title>The Global Catalogue of Microorganisms (GCM) 10K type strain sequencing project: providing services to taxonomists for standard genome sequencing and annotation.</title>
        <authorList>
            <consortium name="The Broad Institute Genomics Platform"/>
            <consortium name="The Broad Institute Genome Sequencing Center for Infectious Disease"/>
            <person name="Wu L."/>
            <person name="Ma J."/>
        </authorList>
    </citation>
    <scope>NUCLEOTIDE SEQUENCE [LARGE SCALE GENOMIC DNA]</scope>
    <source>
        <strain evidence="3 4">Q85</strain>
    </source>
</reference>
<feature type="transmembrane region" description="Helical" evidence="1">
    <location>
        <begin position="20"/>
        <end position="41"/>
    </location>
</feature>
<dbReference type="NCBIfam" id="TIGR02537">
    <property type="entry name" value="arch_flag_Nterm"/>
    <property type="match status" value="1"/>
</dbReference>
<evidence type="ECO:0000313" key="3">
    <source>
        <dbReference type="EMBL" id="MFC7187859.1"/>
    </source>
</evidence>
<dbReference type="InterPro" id="IPR012859">
    <property type="entry name" value="Pilin_N_archaeal"/>
</dbReference>
<evidence type="ECO:0000259" key="2">
    <source>
        <dbReference type="Pfam" id="PF07790"/>
    </source>
</evidence>
<gene>
    <name evidence="3" type="ORF">ACFQMK_13425</name>
</gene>
<comment type="caution">
    <text evidence="3">The sequence shown here is derived from an EMBL/GenBank/DDBJ whole genome shotgun (WGS) entry which is preliminary data.</text>
</comment>
<keyword evidence="4" id="KW-1185">Reference proteome</keyword>
<dbReference type="RefSeq" id="WP_267665320.1">
    <property type="nucleotide sequence ID" value="NZ_JAODIX010000063.1"/>
</dbReference>
<feature type="domain" description="Archaeal Type IV pilin N-terminal" evidence="2">
    <location>
        <begin position="12"/>
        <end position="86"/>
    </location>
</feature>
<accession>A0ABD5YER6</accession>
<dbReference type="Proteomes" id="UP001596390">
    <property type="component" value="Unassembled WGS sequence"/>
</dbReference>
<dbReference type="EMBL" id="JBHSZZ010000063">
    <property type="protein sequence ID" value="MFC7187859.1"/>
    <property type="molecule type" value="Genomic_DNA"/>
</dbReference>
<dbReference type="PANTHER" id="PTHR38138:SF1">
    <property type="entry name" value="ARCHAEAL TYPE IV PILIN N-TERMINAL DOMAIN-CONTAINING PROTEIN"/>
    <property type="match status" value="1"/>
</dbReference>
<dbReference type="InterPro" id="IPR013373">
    <property type="entry name" value="Flagellin/pilin_N_arc"/>
</dbReference>
<dbReference type="Pfam" id="PF07790">
    <property type="entry name" value="Pilin_N"/>
    <property type="match status" value="1"/>
</dbReference>
<proteinExistence type="predicted"/>
<evidence type="ECO:0000256" key="1">
    <source>
        <dbReference type="SAM" id="Phobius"/>
    </source>
</evidence>
<dbReference type="PANTHER" id="PTHR38138">
    <property type="entry name" value="VNG6441H"/>
    <property type="match status" value="1"/>
</dbReference>
<dbReference type="AlphaFoldDB" id="A0ABD5YER6"/>
<evidence type="ECO:0000313" key="4">
    <source>
        <dbReference type="Proteomes" id="UP001596390"/>
    </source>
</evidence>
<sequence>MNSNKFITTSDRAVSPVIGVILMVAITVILAAVIGTFVLGLGDSLGDNQPTAQLSVENASSSTDLDVSHSGGDSIDQADLEIVAYNGDTAVDPSNVDNDARTKLGSSGTISVGDSVSVSYSGTGTNSVTVTKIKIIHTPSDSIILDRNVEINNFHGWD</sequence>
<name>A0ABD5YER6_9EURY</name>
<keyword evidence="1" id="KW-0812">Transmembrane</keyword>
<keyword evidence="1" id="KW-1133">Transmembrane helix</keyword>